<accession>Q2W129</accession>
<evidence type="ECO:0000313" key="1">
    <source>
        <dbReference type="EMBL" id="BAE52446.1"/>
    </source>
</evidence>
<dbReference type="EMBL" id="AP007255">
    <property type="protein sequence ID" value="BAE52446.1"/>
    <property type="molecule type" value="Genomic_DNA"/>
</dbReference>
<dbReference type="AlphaFoldDB" id="Q2W129"/>
<name>Q2W129_PARM1</name>
<dbReference type="KEGG" id="mag:amb3642"/>
<dbReference type="STRING" id="342108.amb3642"/>
<dbReference type="Proteomes" id="UP000007058">
    <property type="component" value="Chromosome"/>
</dbReference>
<gene>
    <name evidence="1" type="ordered locus">amb3642</name>
</gene>
<sequence length="99" mass="10857">MITAPSFELDFGVSVGQPLQSIPVIPIRCPRPLASNQKQRGFGGMGCFVGWLAASRKAEECVVSAPSNEQPNRQNRQTGERHTCVRVRMRPRGCVPAHV</sequence>
<reference evidence="1 2" key="1">
    <citation type="journal article" date="2005" name="DNA Res.">
        <title>Complete genome sequence of the facultative anaerobic magnetotactic bacterium Magnetospirillum sp. strain AMB-1.</title>
        <authorList>
            <person name="Matsunaga T."/>
            <person name="Okamura Y."/>
            <person name="Fukuda Y."/>
            <person name="Wahyudi A.T."/>
            <person name="Murase Y."/>
            <person name="Takeyama H."/>
        </authorList>
    </citation>
    <scope>NUCLEOTIDE SEQUENCE [LARGE SCALE GENOMIC DNA]</scope>
    <source>
        <strain evidence="2">ATCC 700264 / AMB-1</strain>
    </source>
</reference>
<proteinExistence type="predicted"/>
<dbReference type="HOGENOM" id="CLU_2316945_0_0_5"/>
<keyword evidence="2" id="KW-1185">Reference proteome</keyword>
<organism evidence="1 2">
    <name type="scientific">Paramagnetospirillum magneticum (strain ATCC 700264 / AMB-1)</name>
    <name type="common">Magnetospirillum magneticum</name>
    <dbReference type="NCBI Taxonomy" id="342108"/>
    <lineage>
        <taxon>Bacteria</taxon>
        <taxon>Pseudomonadati</taxon>
        <taxon>Pseudomonadota</taxon>
        <taxon>Alphaproteobacteria</taxon>
        <taxon>Rhodospirillales</taxon>
        <taxon>Magnetospirillaceae</taxon>
        <taxon>Paramagnetospirillum</taxon>
    </lineage>
</organism>
<protein>
    <submittedName>
        <fullName evidence="1">Uncharacterized protein</fullName>
    </submittedName>
</protein>
<evidence type="ECO:0000313" key="2">
    <source>
        <dbReference type="Proteomes" id="UP000007058"/>
    </source>
</evidence>